<comment type="caution">
    <text evidence="2">The sequence shown here is derived from an EMBL/GenBank/DDBJ whole genome shotgun (WGS) entry which is preliminary data.</text>
</comment>
<evidence type="ECO:0000259" key="1">
    <source>
        <dbReference type="Pfam" id="PF05922"/>
    </source>
</evidence>
<dbReference type="Pfam" id="PF05922">
    <property type="entry name" value="Inhibitor_I9"/>
    <property type="match status" value="1"/>
</dbReference>
<accession>A0A8H3BPJ7</accession>
<dbReference type="InterPro" id="IPR010259">
    <property type="entry name" value="S8pro/Inhibitor_I9"/>
</dbReference>
<name>A0A8H3BPJ7_9AGAM</name>
<dbReference type="Gene3D" id="3.30.70.80">
    <property type="entry name" value="Peptidase S8 propeptide/proteinase inhibitor I9"/>
    <property type="match status" value="1"/>
</dbReference>
<feature type="domain" description="Inhibitor I9" evidence="1">
    <location>
        <begin position="20"/>
        <end position="84"/>
    </location>
</feature>
<organism evidence="2 3">
    <name type="scientific">Rhizoctonia solani</name>
    <dbReference type="NCBI Taxonomy" id="456999"/>
    <lineage>
        <taxon>Eukaryota</taxon>
        <taxon>Fungi</taxon>
        <taxon>Dikarya</taxon>
        <taxon>Basidiomycota</taxon>
        <taxon>Agaricomycotina</taxon>
        <taxon>Agaricomycetes</taxon>
        <taxon>Cantharellales</taxon>
        <taxon>Ceratobasidiaceae</taxon>
        <taxon>Rhizoctonia</taxon>
    </lineage>
</organism>
<dbReference type="EMBL" id="CAJMWW010000275">
    <property type="protein sequence ID" value="CAE6461887.1"/>
    <property type="molecule type" value="Genomic_DNA"/>
</dbReference>
<reference evidence="2" key="1">
    <citation type="submission" date="2021-01" db="EMBL/GenBank/DDBJ databases">
        <authorList>
            <person name="Kaushik A."/>
        </authorList>
    </citation>
    <scope>NUCLEOTIDE SEQUENCE</scope>
    <source>
        <strain evidence="2">AG3-T5</strain>
    </source>
</reference>
<evidence type="ECO:0000313" key="2">
    <source>
        <dbReference type="EMBL" id="CAE6461887.1"/>
    </source>
</evidence>
<dbReference type="Proteomes" id="UP000663841">
    <property type="component" value="Unassembled WGS sequence"/>
</dbReference>
<dbReference type="AlphaFoldDB" id="A0A8H3BPJ7"/>
<protein>
    <recommendedName>
        <fullName evidence="1">Inhibitor I9 domain-containing protein</fullName>
    </recommendedName>
</protein>
<sequence length="84" mass="9374">MSPGTVPVSRASQNAIPDQYLVCLKEHSDVASHLSWLEQQIPKSDKSKVVYKYGLIKGYTAILTEPVLEAVTKRNDVESITEDR</sequence>
<dbReference type="SUPFAM" id="SSF54897">
    <property type="entry name" value="Protease propeptides/inhibitors"/>
    <property type="match status" value="1"/>
</dbReference>
<proteinExistence type="predicted"/>
<gene>
    <name evidence="2" type="ORF">RDB_LOCUS153677</name>
</gene>
<evidence type="ECO:0000313" key="3">
    <source>
        <dbReference type="Proteomes" id="UP000663841"/>
    </source>
</evidence>
<dbReference type="InterPro" id="IPR037045">
    <property type="entry name" value="S8pro/Inhibitor_I9_sf"/>
</dbReference>